<feature type="region of interest" description="Disordered" evidence="1">
    <location>
        <begin position="78"/>
        <end position="103"/>
    </location>
</feature>
<evidence type="ECO:0000256" key="1">
    <source>
        <dbReference type="SAM" id="MobiDB-lite"/>
    </source>
</evidence>
<name>A0AAD7AGJ4_9AGAR</name>
<gene>
    <name evidence="2" type="ORF">DFH08DRAFT_802027</name>
</gene>
<dbReference type="Proteomes" id="UP001218218">
    <property type="component" value="Unassembled WGS sequence"/>
</dbReference>
<accession>A0AAD7AGJ4</accession>
<reference evidence="2" key="1">
    <citation type="submission" date="2023-03" db="EMBL/GenBank/DDBJ databases">
        <title>Massive genome expansion in bonnet fungi (Mycena s.s.) driven by repeated elements and novel gene families across ecological guilds.</title>
        <authorList>
            <consortium name="Lawrence Berkeley National Laboratory"/>
            <person name="Harder C.B."/>
            <person name="Miyauchi S."/>
            <person name="Viragh M."/>
            <person name="Kuo A."/>
            <person name="Thoen E."/>
            <person name="Andreopoulos B."/>
            <person name="Lu D."/>
            <person name="Skrede I."/>
            <person name="Drula E."/>
            <person name="Henrissat B."/>
            <person name="Morin E."/>
            <person name="Kohler A."/>
            <person name="Barry K."/>
            <person name="LaButti K."/>
            <person name="Morin E."/>
            <person name="Salamov A."/>
            <person name="Lipzen A."/>
            <person name="Mereny Z."/>
            <person name="Hegedus B."/>
            <person name="Baldrian P."/>
            <person name="Stursova M."/>
            <person name="Weitz H."/>
            <person name="Taylor A."/>
            <person name="Grigoriev I.V."/>
            <person name="Nagy L.G."/>
            <person name="Martin F."/>
            <person name="Kauserud H."/>
        </authorList>
    </citation>
    <scope>NUCLEOTIDE SEQUENCE</scope>
    <source>
        <strain evidence="2">CBHHK002</strain>
    </source>
</reference>
<organism evidence="2 3">
    <name type="scientific">Mycena albidolilacea</name>
    <dbReference type="NCBI Taxonomy" id="1033008"/>
    <lineage>
        <taxon>Eukaryota</taxon>
        <taxon>Fungi</taxon>
        <taxon>Dikarya</taxon>
        <taxon>Basidiomycota</taxon>
        <taxon>Agaricomycotina</taxon>
        <taxon>Agaricomycetes</taxon>
        <taxon>Agaricomycetidae</taxon>
        <taxon>Agaricales</taxon>
        <taxon>Marasmiineae</taxon>
        <taxon>Mycenaceae</taxon>
        <taxon>Mycena</taxon>
    </lineage>
</organism>
<dbReference type="AlphaFoldDB" id="A0AAD7AGJ4"/>
<comment type="caution">
    <text evidence="2">The sequence shown here is derived from an EMBL/GenBank/DDBJ whole genome shotgun (WGS) entry which is preliminary data.</text>
</comment>
<evidence type="ECO:0000313" key="2">
    <source>
        <dbReference type="EMBL" id="KAJ7358183.1"/>
    </source>
</evidence>
<sequence>MASARVGFAPISSNRLLGGLAWSDVAGWTGTSGDPNKFYLGTSAPRTHALPAPTSTTSKLGIPHKNMSKKAPVTFGAVSPRESAHAAPPSPTPAKSGSRTKAYPNGLPLLRPKTCLGIELQVFPVRDFVFRATTAAFKRLAIEIIVRHKTESDIYPAGSPLRPNIRANPPLDLLGLNDYHSHFSN</sequence>
<dbReference type="EMBL" id="JARIHO010000007">
    <property type="protein sequence ID" value="KAJ7358183.1"/>
    <property type="molecule type" value="Genomic_DNA"/>
</dbReference>
<keyword evidence="3" id="KW-1185">Reference proteome</keyword>
<evidence type="ECO:0000313" key="3">
    <source>
        <dbReference type="Proteomes" id="UP001218218"/>
    </source>
</evidence>
<protein>
    <submittedName>
        <fullName evidence="2">Uncharacterized protein</fullName>
    </submittedName>
</protein>
<proteinExistence type="predicted"/>